<dbReference type="InterPro" id="IPR050669">
    <property type="entry name" value="Hemerythrin"/>
</dbReference>
<protein>
    <recommendedName>
        <fullName evidence="4">Hemerythrin-like domain-containing protein</fullName>
    </recommendedName>
</protein>
<keyword evidence="2" id="KW-0479">Metal-binding</keyword>
<evidence type="ECO:0000313" key="5">
    <source>
        <dbReference type="EMBL" id="RKI90929.1"/>
    </source>
</evidence>
<accession>A0A3A9AHV5</accession>
<evidence type="ECO:0000256" key="3">
    <source>
        <dbReference type="ARBA" id="ARBA00023004"/>
    </source>
</evidence>
<dbReference type="AlphaFoldDB" id="A0A3A9AHV5"/>
<dbReference type="Proteomes" id="UP000280696">
    <property type="component" value="Unassembled WGS sequence"/>
</dbReference>
<keyword evidence="3" id="KW-0408">Iron</keyword>
<organism evidence="5 6">
    <name type="scientific">Parablautia intestinalis</name>
    <dbReference type="NCBI Taxonomy" id="2320100"/>
    <lineage>
        <taxon>Bacteria</taxon>
        <taxon>Bacillati</taxon>
        <taxon>Bacillota</taxon>
        <taxon>Clostridia</taxon>
        <taxon>Lachnospirales</taxon>
        <taxon>Lachnospiraceae</taxon>
        <taxon>Parablautia</taxon>
    </lineage>
</organism>
<dbReference type="SUPFAM" id="SSF47188">
    <property type="entry name" value="Hemerythrin-like"/>
    <property type="match status" value="1"/>
</dbReference>
<sequence length="293" mass="33858">MSEEAKWNKRFNIGVDSIDNAHRKLFSIVRRLVHLSKDENNGQWACAEGIKYFKSYAIEHFTDEEAYMQSIDYKGYDIHKHLHDDMRYKTLPALEKDLTVSNYSQESIHHFLGICLGWLTAHILIEDRAITGKIPNRWITDNTGIEQDVLEDALTITIQEIFRLQTDIVSEHYGGEDFGTCMIIRMIYHSNDGKKVQIFMALEESLVLRAVSSMLDMPLTKIDKLVMNAGKELSLRIAEQLGMHAHLSSKYHLESSHFISAEQFEKIFYLESIDYSLLFNTGCGYFAFCIKLL</sequence>
<reference evidence="5 6" key="1">
    <citation type="submission" date="2018-09" db="EMBL/GenBank/DDBJ databases">
        <title>Murine metabolic-syndrome-specific gut microbial biobank.</title>
        <authorList>
            <person name="Liu C."/>
        </authorList>
    </citation>
    <scope>NUCLEOTIDE SEQUENCE [LARGE SCALE GENOMIC DNA]</scope>
    <source>
        <strain evidence="5 6">0.1xD8-82</strain>
    </source>
</reference>
<keyword evidence="6" id="KW-1185">Reference proteome</keyword>
<gene>
    <name evidence="5" type="ORF">D7V94_12510</name>
</gene>
<dbReference type="Pfam" id="PF01814">
    <property type="entry name" value="Hemerythrin"/>
    <property type="match status" value="1"/>
</dbReference>
<feature type="domain" description="Hemerythrin-like" evidence="4">
    <location>
        <begin position="14"/>
        <end position="130"/>
    </location>
</feature>
<name>A0A3A9AHV5_9FIRM</name>
<dbReference type="Gene3D" id="1.20.120.50">
    <property type="entry name" value="Hemerythrin-like"/>
    <property type="match status" value="1"/>
</dbReference>
<evidence type="ECO:0000313" key="6">
    <source>
        <dbReference type="Proteomes" id="UP000280696"/>
    </source>
</evidence>
<evidence type="ECO:0000256" key="1">
    <source>
        <dbReference type="ARBA" id="ARBA00010587"/>
    </source>
</evidence>
<dbReference type="NCBIfam" id="TIGR02481">
    <property type="entry name" value="hemeryth_dom"/>
    <property type="match status" value="1"/>
</dbReference>
<comment type="caution">
    <text evidence="5">The sequence shown here is derived from an EMBL/GenBank/DDBJ whole genome shotgun (WGS) entry which is preliminary data.</text>
</comment>
<dbReference type="PANTHER" id="PTHR37164">
    <property type="entry name" value="BACTERIOHEMERYTHRIN"/>
    <property type="match status" value="1"/>
</dbReference>
<comment type="similarity">
    <text evidence="1">Belongs to the hemerythrin family.</text>
</comment>
<evidence type="ECO:0000256" key="2">
    <source>
        <dbReference type="ARBA" id="ARBA00022723"/>
    </source>
</evidence>
<dbReference type="EMBL" id="RAYQ01000012">
    <property type="protein sequence ID" value="RKI90929.1"/>
    <property type="molecule type" value="Genomic_DNA"/>
</dbReference>
<dbReference type="OrthoDB" id="1706569at2"/>
<dbReference type="PANTHER" id="PTHR37164:SF1">
    <property type="entry name" value="BACTERIOHEMERYTHRIN"/>
    <property type="match status" value="1"/>
</dbReference>
<proteinExistence type="inferred from homology"/>
<dbReference type="InterPro" id="IPR012827">
    <property type="entry name" value="Hemerythrin_metal-bd"/>
</dbReference>
<dbReference type="GO" id="GO:0046872">
    <property type="term" value="F:metal ion binding"/>
    <property type="evidence" value="ECO:0007669"/>
    <property type="project" value="UniProtKB-KW"/>
</dbReference>
<dbReference type="InterPro" id="IPR012312">
    <property type="entry name" value="Hemerythrin-like"/>
</dbReference>
<dbReference type="CDD" id="cd12107">
    <property type="entry name" value="Hemerythrin"/>
    <property type="match status" value="1"/>
</dbReference>
<evidence type="ECO:0000259" key="4">
    <source>
        <dbReference type="Pfam" id="PF01814"/>
    </source>
</evidence>
<dbReference type="InterPro" id="IPR035938">
    <property type="entry name" value="Hemerythrin-like_sf"/>
</dbReference>
<dbReference type="RefSeq" id="WP_120470240.1">
    <property type="nucleotide sequence ID" value="NZ_CATAJS010000054.1"/>
</dbReference>